<dbReference type="RefSeq" id="WP_176029184.1">
    <property type="nucleotide sequence ID" value="NZ_JBHSJV010000001.1"/>
</dbReference>
<reference evidence="6" key="1">
    <citation type="journal article" date="2019" name="Int. J. Syst. Evol. Microbiol.">
        <title>The Global Catalogue of Microorganisms (GCM) 10K type strain sequencing project: providing services to taxonomists for standard genome sequencing and annotation.</title>
        <authorList>
            <consortium name="The Broad Institute Genomics Platform"/>
            <consortium name="The Broad Institute Genome Sequencing Center for Infectious Disease"/>
            <person name="Wu L."/>
            <person name="Ma J."/>
        </authorList>
    </citation>
    <scope>NUCLEOTIDE SEQUENCE [LARGE SCALE GENOMIC DNA]</scope>
    <source>
        <strain evidence="6">KCTC 42423</strain>
    </source>
</reference>
<evidence type="ECO:0000313" key="6">
    <source>
        <dbReference type="Proteomes" id="UP001597459"/>
    </source>
</evidence>
<accession>A0ABW5N7L9</accession>
<keyword evidence="4" id="KW-0949">S-adenosyl-L-methionine</keyword>
<dbReference type="CDD" id="cd02440">
    <property type="entry name" value="AdoMet_MTases"/>
    <property type="match status" value="1"/>
</dbReference>
<sequence length="195" mass="22572">MGLDQEYWNNRYQNKLTGWDIGQPSPPITQYFEQLQNKALTILIPGGGNGYEAEFLYKNGFRNTYLLDFSEEALSNFKSRVPEFPDTHLICDNFFNLKGKFDLLIEQTFFCALDPKLRENYAQQVSKLLTPTGKIIGVLFSRHFDQPGPPFGGNINEYKALFSKHLTIKTLAPCYNSILPRKNNELFFIFTNYKE</sequence>
<name>A0ABW5N7L9_9FLAO</name>
<dbReference type="Gene3D" id="3.40.50.150">
    <property type="entry name" value="Vaccinia Virus protein VP39"/>
    <property type="match status" value="1"/>
</dbReference>
<protein>
    <submittedName>
        <fullName evidence="5">Methyltransferase domain-containing protein</fullName>
    </submittedName>
</protein>
<dbReference type="PROSITE" id="PS51585">
    <property type="entry name" value="SAM_MT_TPMT"/>
    <property type="match status" value="1"/>
</dbReference>
<dbReference type="InterPro" id="IPR008854">
    <property type="entry name" value="TPMT"/>
</dbReference>
<evidence type="ECO:0000256" key="4">
    <source>
        <dbReference type="ARBA" id="ARBA00022691"/>
    </source>
</evidence>
<dbReference type="EMBL" id="JBHULX010000017">
    <property type="protein sequence ID" value="MFD2591191.1"/>
    <property type="molecule type" value="Genomic_DNA"/>
</dbReference>
<keyword evidence="2 5" id="KW-0489">Methyltransferase</keyword>
<dbReference type="Proteomes" id="UP001597459">
    <property type="component" value="Unassembled WGS sequence"/>
</dbReference>
<dbReference type="SUPFAM" id="SSF53335">
    <property type="entry name" value="S-adenosyl-L-methionine-dependent methyltransferases"/>
    <property type="match status" value="1"/>
</dbReference>
<evidence type="ECO:0000256" key="1">
    <source>
        <dbReference type="ARBA" id="ARBA00022553"/>
    </source>
</evidence>
<dbReference type="GO" id="GO:0032259">
    <property type="term" value="P:methylation"/>
    <property type="evidence" value="ECO:0007669"/>
    <property type="project" value="UniProtKB-KW"/>
</dbReference>
<keyword evidence="3" id="KW-0808">Transferase</keyword>
<evidence type="ECO:0000313" key="5">
    <source>
        <dbReference type="EMBL" id="MFD2591191.1"/>
    </source>
</evidence>
<gene>
    <name evidence="5" type="ORF">ACFSTE_10185</name>
</gene>
<dbReference type="Pfam" id="PF05724">
    <property type="entry name" value="TPMT"/>
    <property type="match status" value="1"/>
</dbReference>
<proteinExistence type="predicted"/>
<evidence type="ECO:0000256" key="2">
    <source>
        <dbReference type="ARBA" id="ARBA00022603"/>
    </source>
</evidence>
<evidence type="ECO:0000256" key="3">
    <source>
        <dbReference type="ARBA" id="ARBA00022679"/>
    </source>
</evidence>
<dbReference type="GO" id="GO:0008168">
    <property type="term" value="F:methyltransferase activity"/>
    <property type="evidence" value="ECO:0007669"/>
    <property type="project" value="UniProtKB-KW"/>
</dbReference>
<dbReference type="PANTHER" id="PTHR32183:SF6">
    <property type="entry name" value="CYSTEINE SULFINATE DESULFINASE_CYSTEINE DESULFURASE AND RELATED ENZYMES"/>
    <property type="match status" value="1"/>
</dbReference>
<organism evidence="5 6">
    <name type="scientific">Aquimarina hainanensis</name>
    <dbReference type="NCBI Taxonomy" id="1578017"/>
    <lineage>
        <taxon>Bacteria</taxon>
        <taxon>Pseudomonadati</taxon>
        <taxon>Bacteroidota</taxon>
        <taxon>Flavobacteriia</taxon>
        <taxon>Flavobacteriales</taxon>
        <taxon>Flavobacteriaceae</taxon>
        <taxon>Aquimarina</taxon>
    </lineage>
</organism>
<keyword evidence="6" id="KW-1185">Reference proteome</keyword>
<keyword evidence="1" id="KW-0597">Phosphoprotein</keyword>
<dbReference type="PANTHER" id="PTHR32183">
    <property type="match status" value="1"/>
</dbReference>
<comment type="caution">
    <text evidence="5">The sequence shown here is derived from an EMBL/GenBank/DDBJ whole genome shotgun (WGS) entry which is preliminary data.</text>
</comment>
<dbReference type="InterPro" id="IPR029063">
    <property type="entry name" value="SAM-dependent_MTases_sf"/>
</dbReference>